<dbReference type="InterPro" id="IPR003439">
    <property type="entry name" value="ABC_transporter-like_ATP-bd"/>
</dbReference>
<dbReference type="GO" id="GO:0022857">
    <property type="term" value="F:transmembrane transporter activity"/>
    <property type="evidence" value="ECO:0007669"/>
    <property type="project" value="InterPro"/>
</dbReference>
<protein>
    <submittedName>
        <fullName evidence="7">Heme ABC exporter, ATP-binding protein CcmA</fullName>
    </submittedName>
</protein>
<evidence type="ECO:0000256" key="3">
    <source>
        <dbReference type="ARBA" id="ARBA00022748"/>
    </source>
</evidence>
<dbReference type="PROSITE" id="PS50893">
    <property type="entry name" value="ABC_TRANSPORTER_2"/>
    <property type="match status" value="1"/>
</dbReference>
<comment type="caution">
    <text evidence="7">The sequence shown here is derived from an EMBL/GenBank/DDBJ whole genome shotgun (WGS) entry which is preliminary data.</text>
</comment>
<dbReference type="InterPro" id="IPR005895">
    <property type="entry name" value="ABC_transptr_haem_export_CcmA"/>
</dbReference>
<dbReference type="PANTHER" id="PTHR42939:SF1">
    <property type="entry name" value="ABC TRANSPORTER ATP-BINDING PROTEIN ALBC-RELATED"/>
    <property type="match status" value="1"/>
</dbReference>
<dbReference type="GO" id="GO:0016887">
    <property type="term" value="F:ATP hydrolysis activity"/>
    <property type="evidence" value="ECO:0007669"/>
    <property type="project" value="InterPro"/>
</dbReference>
<dbReference type="RefSeq" id="WP_071308305.1">
    <property type="nucleotide sequence ID" value="NZ_MLQR01000001.1"/>
</dbReference>
<feature type="coiled-coil region" evidence="5">
    <location>
        <begin position="205"/>
        <end position="232"/>
    </location>
</feature>
<evidence type="ECO:0000313" key="7">
    <source>
        <dbReference type="EMBL" id="OIJ17579.1"/>
    </source>
</evidence>
<name>A0A1S2LYL6_9BACI</name>
<proteinExistence type="predicted"/>
<dbReference type="InterPro" id="IPR003593">
    <property type="entry name" value="AAA+_ATPase"/>
</dbReference>
<dbReference type="PANTHER" id="PTHR42939">
    <property type="entry name" value="ABC TRANSPORTER ATP-BINDING PROTEIN ALBC-RELATED"/>
    <property type="match status" value="1"/>
</dbReference>
<dbReference type="GO" id="GO:0017004">
    <property type="term" value="P:cytochrome complex assembly"/>
    <property type="evidence" value="ECO:0007669"/>
    <property type="project" value="UniProtKB-KW"/>
</dbReference>
<dbReference type="GO" id="GO:0005524">
    <property type="term" value="F:ATP binding"/>
    <property type="evidence" value="ECO:0007669"/>
    <property type="project" value="UniProtKB-KW"/>
</dbReference>
<evidence type="ECO:0000256" key="5">
    <source>
        <dbReference type="SAM" id="Coils"/>
    </source>
</evidence>
<dbReference type="CDD" id="cd03230">
    <property type="entry name" value="ABC_DR_subfamily_A"/>
    <property type="match status" value="1"/>
</dbReference>
<evidence type="ECO:0000256" key="4">
    <source>
        <dbReference type="ARBA" id="ARBA00022840"/>
    </source>
</evidence>
<dbReference type="NCBIfam" id="TIGR01189">
    <property type="entry name" value="ccmA"/>
    <property type="match status" value="1"/>
</dbReference>
<dbReference type="EMBL" id="MLQR01000001">
    <property type="protein sequence ID" value="OIJ17579.1"/>
    <property type="molecule type" value="Genomic_DNA"/>
</dbReference>
<dbReference type="SUPFAM" id="SSF52540">
    <property type="entry name" value="P-loop containing nucleoside triphosphate hydrolases"/>
    <property type="match status" value="1"/>
</dbReference>
<dbReference type="Proteomes" id="UP000179524">
    <property type="component" value="Unassembled WGS sequence"/>
</dbReference>
<keyword evidence="3" id="KW-0201">Cytochrome c-type biogenesis</keyword>
<sequence>MIETKGLIKTIGDKMILRGINLSIEKGETVAILGPNGAGKSTVLKILGGLVKASSGEVKIAGLDMKKDSYDSKRKIGFLAHNSFLYDHLTPLENLKFFGKLYGVQDVEERAKKLIDEVGLSFFMHDPVRSFSRGMIQRIAIARAIIHDPEILLFDEPHTGLDQQAIQLLNKVILRMKQEGATIIMVTHDFGQALETCDRFVIIKNGKVVDDLQNIEKNLEAITEKYMEQVASL</sequence>
<dbReference type="SMART" id="SM00382">
    <property type="entry name" value="AAA"/>
    <property type="match status" value="1"/>
</dbReference>
<keyword evidence="1" id="KW-0813">Transport</keyword>
<dbReference type="InterPro" id="IPR051782">
    <property type="entry name" value="ABC_Transporter_VariousFunc"/>
</dbReference>
<keyword evidence="4 7" id="KW-0067">ATP-binding</keyword>
<dbReference type="OrthoDB" id="9804819at2"/>
<evidence type="ECO:0000313" key="8">
    <source>
        <dbReference type="Proteomes" id="UP000179524"/>
    </source>
</evidence>
<feature type="domain" description="ABC transporter" evidence="6">
    <location>
        <begin position="2"/>
        <end position="230"/>
    </location>
</feature>
<dbReference type="Pfam" id="PF00005">
    <property type="entry name" value="ABC_tran"/>
    <property type="match status" value="1"/>
</dbReference>
<gene>
    <name evidence="7" type="ORF">BKP37_03580</name>
</gene>
<reference evidence="7 8" key="1">
    <citation type="submission" date="2016-10" db="EMBL/GenBank/DDBJ databases">
        <title>Draft genome sequences of four alkaliphilic bacteria belonging to the Anaerobacillus genus.</title>
        <authorList>
            <person name="Bassil N.M."/>
            <person name="Lloyd J.R."/>
        </authorList>
    </citation>
    <scope>NUCLEOTIDE SEQUENCE [LARGE SCALE GENOMIC DNA]</scope>
    <source>
        <strain evidence="7 8">DSM 18345</strain>
    </source>
</reference>
<keyword evidence="8" id="KW-1185">Reference proteome</keyword>
<keyword evidence="5" id="KW-0175">Coiled coil</keyword>
<dbReference type="InterPro" id="IPR027417">
    <property type="entry name" value="P-loop_NTPase"/>
</dbReference>
<evidence type="ECO:0000256" key="2">
    <source>
        <dbReference type="ARBA" id="ARBA00022741"/>
    </source>
</evidence>
<evidence type="ECO:0000259" key="6">
    <source>
        <dbReference type="PROSITE" id="PS50893"/>
    </source>
</evidence>
<dbReference type="Gene3D" id="3.40.50.300">
    <property type="entry name" value="P-loop containing nucleotide triphosphate hydrolases"/>
    <property type="match status" value="1"/>
</dbReference>
<dbReference type="AlphaFoldDB" id="A0A1S2LYL6"/>
<keyword evidence="2" id="KW-0547">Nucleotide-binding</keyword>
<organism evidence="7 8">
    <name type="scientific">Anaerobacillus alkalilacustris</name>
    <dbReference type="NCBI Taxonomy" id="393763"/>
    <lineage>
        <taxon>Bacteria</taxon>
        <taxon>Bacillati</taxon>
        <taxon>Bacillota</taxon>
        <taxon>Bacilli</taxon>
        <taxon>Bacillales</taxon>
        <taxon>Bacillaceae</taxon>
        <taxon>Anaerobacillus</taxon>
    </lineage>
</organism>
<accession>A0A1S2LYL6</accession>
<evidence type="ECO:0000256" key="1">
    <source>
        <dbReference type="ARBA" id="ARBA00022448"/>
    </source>
</evidence>